<keyword evidence="1" id="KW-0732">Signal</keyword>
<protein>
    <submittedName>
        <fullName evidence="2">Uncharacterized protein</fullName>
    </submittedName>
</protein>
<dbReference type="EMBL" id="ML733529">
    <property type="protein sequence ID" value="KAB8214607.1"/>
    <property type="molecule type" value="Genomic_DNA"/>
</dbReference>
<gene>
    <name evidence="2" type="ORF">BDV33DRAFT_182356</name>
</gene>
<evidence type="ECO:0000256" key="1">
    <source>
        <dbReference type="SAM" id="SignalP"/>
    </source>
</evidence>
<proteinExistence type="predicted"/>
<sequence length="70" mass="7995">MKMLWFYLAYHRVLSTDICSLLTKPEGYSYIPSLIAYWDSVLVRYHKSMPRERGRGVGGGRASVADLPNT</sequence>
<accession>A0A5N6EBF1</accession>
<dbReference type="AlphaFoldDB" id="A0A5N6EBF1"/>
<reference evidence="2 3" key="1">
    <citation type="submission" date="2019-04" db="EMBL/GenBank/DDBJ databases">
        <title>Fungal friends and foes A comparative genomics study of 23 Aspergillus species from section Flavi.</title>
        <authorList>
            <consortium name="DOE Joint Genome Institute"/>
            <person name="Kjaerbolling I."/>
            <person name="Vesth T.C."/>
            <person name="Frisvad J.C."/>
            <person name="Nybo J.L."/>
            <person name="Theobald S."/>
            <person name="Kildgaard S."/>
            <person name="Petersen T.I."/>
            <person name="Kuo A."/>
            <person name="Sato A."/>
            <person name="Lyhne E.K."/>
            <person name="Kogle M.E."/>
            <person name="Wiebenga A."/>
            <person name="Kun R.S."/>
            <person name="Lubbers R.J."/>
            <person name="Makela M.R."/>
            <person name="Barry K."/>
            <person name="Chovatia M."/>
            <person name="Clum A."/>
            <person name="Daum C."/>
            <person name="Haridas S."/>
            <person name="He G."/>
            <person name="LaButti K."/>
            <person name="Lipzen A."/>
            <person name="Mondo S."/>
            <person name="Pangilinan J."/>
            <person name="Riley R."/>
            <person name="Salamov A."/>
            <person name="Simmons B.A."/>
            <person name="Magnuson J.K."/>
            <person name="Henrissat B."/>
            <person name="Mortensen U.H."/>
            <person name="Larsen T.O."/>
            <person name="De vries R.P."/>
            <person name="Grigoriev I.V."/>
            <person name="Machida M."/>
            <person name="Baker S.E."/>
            <person name="Andersen M.R."/>
        </authorList>
    </citation>
    <scope>NUCLEOTIDE SEQUENCE [LARGE SCALE GENOMIC DNA]</scope>
    <source>
        <strain evidence="2 3">CBS 126849</strain>
    </source>
</reference>
<feature type="signal peptide" evidence="1">
    <location>
        <begin position="1"/>
        <end position="15"/>
    </location>
</feature>
<organism evidence="2 3">
    <name type="scientific">Aspergillus novoparasiticus</name>
    <dbReference type="NCBI Taxonomy" id="986946"/>
    <lineage>
        <taxon>Eukaryota</taxon>
        <taxon>Fungi</taxon>
        <taxon>Dikarya</taxon>
        <taxon>Ascomycota</taxon>
        <taxon>Pezizomycotina</taxon>
        <taxon>Eurotiomycetes</taxon>
        <taxon>Eurotiomycetidae</taxon>
        <taxon>Eurotiales</taxon>
        <taxon>Aspergillaceae</taxon>
        <taxon>Aspergillus</taxon>
        <taxon>Aspergillus subgen. Circumdati</taxon>
    </lineage>
</organism>
<name>A0A5N6EBF1_9EURO</name>
<keyword evidence="3" id="KW-1185">Reference proteome</keyword>
<feature type="chain" id="PRO_5025033935" evidence="1">
    <location>
        <begin position="16"/>
        <end position="70"/>
    </location>
</feature>
<evidence type="ECO:0000313" key="3">
    <source>
        <dbReference type="Proteomes" id="UP000326799"/>
    </source>
</evidence>
<evidence type="ECO:0000313" key="2">
    <source>
        <dbReference type="EMBL" id="KAB8214607.1"/>
    </source>
</evidence>
<dbReference type="Proteomes" id="UP000326799">
    <property type="component" value="Unassembled WGS sequence"/>
</dbReference>